<dbReference type="GO" id="GO:0006006">
    <property type="term" value="P:glucose metabolic process"/>
    <property type="evidence" value="ECO:0007669"/>
    <property type="project" value="TreeGrafter"/>
</dbReference>
<dbReference type="EMBL" id="LT629690">
    <property type="protein sequence ID" value="SDF32579.1"/>
    <property type="molecule type" value="Genomic_DNA"/>
</dbReference>
<dbReference type="OrthoDB" id="9779408at2"/>
<evidence type="ECO:0000313" key="18">
    <source>
        <dbReference type="Proteomes" id="UP000182427"/>
    </source>
</evidence>
<feature type="binding site" evidence="14">
    <location>
        <position position="265"/>
    </location>
    <ligand>
        <name>beta-D-galactose</name>
        <dbReference type="ChEBI" id="CHEBI:27667"/>
    </ligand>
</feature>
<evidence type="ECO:0000256" key="4">
    <source>
        <dbReference type="ARBA" id="ARBA00006206"/>
    </source>
</evidence>
<feature type="chain" id="PRO_5009241605" description="Aldose 1-epimerase" evidence="16">
    <location>
        <begin position="20"/>
        <end position="365"/>
    </location>
</feature>
<protein>
    <recommendedName>
        <fullName evidence="7 12">Aldose 1-epimerase</fullName>
        <ecNumber evidence="6 12">5.1.3.3</ecNumber>
    </recommendedName>
</protein>
<dbReference type="InterPro" id="IPR015443">
    <property type="entry name" value="Aldose_1-epimerase"/>
</dbReference>
<dbReference type="CDD" id="cd09019">
    <property type="entry name" value="galactose_mutarotase_like"/>
    <property type="match status" value="1"/>
</dbReference>
<comment type="subunit">
    <text evidence="5">Monomer.</text>
</comment>
<keyword evidence="16" id="KW-0732">Signal</keyword>
<keyword evidence="8" id="KW-0963">Cytoplasm</keyword>
<evidence type="ECO:0000256" key="10">
    <source>
        <dbReference type="ARBA" id="ARBA00023235"/>
    </source>
</evidence>
<keyword evidence="10 12" id="KW-0413">Isomerase</keyword>
<dbReference type="PANTHER" id="PTHR10091">
    <property type="entry name" value="ALDOSE-1-EPIMERASE"/>
    <property type="match status" value="1"/>
</dbReference>
<comment type="pathway">
    <text evidence="3 12">Carbohydrate metabolism; hexose metabolism.</text>
</comment>
<evidence type="ECO:0000256" key="5">
    <source>
        <dbReference type="ARBA" id="ARBA00011245"/>
    </source>
</evidence>
<keyword evidence="18" id="KW-1185">Reference proteome</keyword>
<dbReference type="PANTHER" id="PTHR10091:SF0">
    <property type="entry name" value="GALACTOSE MUTAROTASE"/>
    <property type="match status" value="1"/>
</dbReference>
<dbReference type="SUPFAM" id="SSF74650">
    <property type="entry name" value="Galactose mutarotase-like"/>
    <property type="match status" value="1"/>
</dbReference>
<comment type="catalytic activity">
    <reaction evidence="1 12">
        <text>alpha-D-glucose = beta-D-glucose</text>
        <dbReference type="Rhea" id="RHEA:10264"/>
        <dbReference type="ChEBI" id="CHEBI:15903"/>
        <dbReference type="ChEBI" id="CHEBI:17925"/>
        <dbReference type="EC" id="5.1.3.3"/>
    </reaction>
</comment>
<name>A0A1G7K6U2_9BACT</name>
<keyword evidence="11 12" id="KW-0119">Carbohydrate metabolism</keyword>
<sequence length="365" mass="39134">MKMAVALLALGMIGTGMNAEVTKASFGTAKNGKPVEIYTLKSPELQVKLITLGARIQAIDAPDRNGKFADVALGHPKAASYQDDGGTYFGAVVGRYGNRIAKGQFTIDGHTYHVPINNNGQSLHGGLDGFDNRIWSAKEVADGVEFTLVSPDGDQGYPGTLTAHVTYTLHGHDLKIEYSATTTKPTVINLTNHSYFNLAGEGNGTILNHKIQINADHYTPVDKVLIPTGDLPAVAGTPFDFRTPHAIGERIEAKNEQLTIAGGYDHNFVLNGAAGTLRTAAIVTDPTSGRTLTVKTTEPGVQFYTGNFIKDGEITGTGGKKYVRRGGFCLETQHYPDSPNHPAFPSTLLRPGQTYHTTTVFSFTK</sequence>
<dbReference type="PIRSF" id="PIRSF005096">
    <property type="entry name" value="GALM"/>
    <property type="match status" value="1"/>
</dbReference>
<dbReference type="GO" id="GO:0005737">
    <property type="term" value="C:cytoplasm"/>
    <property type="evidence" value="ECO:0007669"/>
    <property type="project" value="UniProtKB-SubCell"/>
</dbReference>
<evidence type="ECO:0000256" key="8">
    <source>
        <dbReference type="ARBA" id="ARBA00022490"/>
    </source>
</evidence>
<evidence type="ECO:0000256" key="13">
    <source>
        <dbReference type="PIRSR" id="PIRSR005096-1"/>
    </source>
</evidence>
<dbReference type="AlphaFoldDB" id="A0A1G7K6U2"/>
<evidence type="ECO:0000256" key="12">
    <source>
        <dbReference type="PIRNR" id="PIRNR005096"/>
    </source>
</evidence>
<dbReference type="Gene3D" id="2.70.98.10">
    <property type="match status" value="1"/>
</dbReference>
<dbReference type="Pfam" id="PF01263">
    <property type="entry name" value="Aldose_epim"/>
    <property type="match status" value="1"/>
</dbReference>
<evidence type="ECO:0000256" key="11">
    <source>
        <dbReference type="ARBA" id="ARBA00023277"/>
    </source>
</evidence>
<dbReference type="EC" id="5.1.3.3" evidence="6 12"/>
<dbReference type="InterPro" id="IPR008183">
    <property type="entry name" value="Aldose_1/G6P_1-epimerase"/>
</dbReference>
<evidence type="ECO:0000256" key="6">
    <source>
        <dbReference type="ARBA" id="ARBA00013185"/>
    </source>
</evidence>
<keyword evidence="9" id="KW-0597">Phosphoprotein</keyword>
<reference evidence="17 18" key="1">
    <citation type="submission" date="2016-10" db="EMBL/GenBank/DDBJ databases">
        <authorList>
            <person name="de Groot N.N."/>
        </authorList>
    </citation>
    <scope>NUCLEOTIDE SEQUENCE [LARGE SCALE GENOMIC DNA]</scope>
    <source>
        <strain evidence="17 18">GAS232</strain>
    </source>
</reference>
<dbReference type="Proteomes" id="UP000182427">
    <property type="component" value="Chromosome I"/>
</dbReference>
<evidence type="ECO:0000256" key="15">
    <source>
        <dbReference type="PIRSR" id="PIRSR005096-3"/>
    </source>
</evidence>
<dbReference type="FunFam" id="2.70.98.10:FF:000003">
    <property type="entry name" value="Aldose 1-epimerase"/>
    <property type="match status" value="1"/>
</dbReference>
<evidence type="ECO:0000313" key="17">
    <source>
        <dbReference type="EMBL" id="SDF32579.1"/>
    </source>
</evidence>
<evidence type="ECO:0000256" key="7">
    <source>
        <dbReference type="ARBA" id="ARBA00014165"/>
    </source>
</evidence>
<dbReference type="InterPro" id="IPR047215">
    <property type="entry name" value="Galactose_mutarotase-like"/>
</dbReference>
<evidence type="ECO:0000256" key="14">
    <source>
        <dbReference type="PIRSR" id="PIRSR005096-2"/>
    </source>
</evidence>
<evidence type="ECO:0000256" key="9">
    <source>
        <dbReference type="ARBA" id="ARBA00022553"/>
    </source>
</evidence>
<dbReference type="GO" id="GO:0033499">
    <property type="term" value="P:galactose catabolic process via UDP-galactose, Leloir pathway"/>
    <property type="evidence" value="ECO:0007669"/>
    <property type="project" value="TreeGrafter"/>
</dbReference>
<feature type="signal peptide" evidence="16">
    <location>
        <begin position="1"/>
        <end position="19"/>
    </location>
</feature>
<comment type="subcellular location">
    <subcellularLocation>
        <location evidence="2">Cytoplasm</location>
    </subcellularLocation>
</comment>
<feature type="binding site" evidence="15">
    <location>
        <begin position="193"/>
        <end position="195"/>
    </location>
    <ligand>
        <name>beta-D-galactose</name>
        <dbReference type="ChEBI" id="CHEBI:27667"/>
    </ligand>
</feature>
<dbReference type="InterPro" id="IPR018052">
    <property type="entry name" value="Ald1_epimerase_CS"/>
</dbReference>
<feature type="active site" description="Proton donor" evidence="13">
    <location>
        <position position="193"/>
    </location>
</feature>
<feature type="binding site" evidence="15">
    <location>
        <begin position="98"/>
        <end position="99"/>
    </location>
    <ligand>
        <name>beta-D-galactose</name>
        <dbReference type="ChEBI" id="CHEBI:27667"/>
    </ligand>
</feature>
<dbReference type="PROSITE" id="PS00545">
    <property type="entry name" value="ALDOSE_1_EPIMERASE"/>
    <property type="match status" value="1"/>
</dbReference>
<dbReference type="InterPro" id="IPR011013">
    <property type="entry name" value="Gal_mutarotase_sf_dom"/>
</dbReference>
<evidence type="ECO:0000256" key="3">
    <source>
        <dbReference type="ARBA" id="ARBA00005028"/>
    </source>
</evidence>
<dbReference type="InterPro" id="IPR014718">
    <property type="entry name" value="GH-type_carb-bd"/>
</dbReference>
<dbReference type="NCBIfam" id="NF008277">
    <property type="entry name" value="PRK11055.1"/>
    <property type="match status" value="1"/>
</dbReference>
<gene>
    <name evidence="17" type="ORF">SAMN05444167_2068</name>
</gene>
<evidence type="ECO:0000256" key="2">
    <source>
        <dbReference type="ARBA" id="ARBA00004496"/>
    </source>
</evidence>
<evidence type="ECO:0000256" key="16">
    <source>
        <dbReference type="SAM" id="SignalP"/>
    </source>
</evidence>
<dbReference type="GO" id="GO:0004034">
    <property type="term" value="F:aldose 1-epimerase activity"/>
    <property type="evidence" value="ECO:0007669"/>
    <property type="project" value="UniProtKB-EC"/>
</dbReference>
<comment type="similarity">
    <text evidence="4 12">Belongs to the aldose epimerase family.</text>
</comment>
<accession>A0A1G7K6U2</accession>
<evidence type="ECO:0000256" key="1">
    <source>
        <dbReference type="ARBA" id="ARBA00001614"/>
    </source>
</evidence>
<feature type="active site" description="Proton acceptor" evidence="13">
    <location>
        <position position="331"/>
    </location>
</feature>
<dbReference type="GO" id="GO:0030246">
    <property type="term" value="F:carbohydrate binding"/>
    <property type="evidence" value="ECO:0007669"/>
    <property type="project" value="InterPro"/>
</dbReference>
<organism evidence="17 18">
    <name type="scientific">Terriglobus roseus</name>
    <dbReference type="NCBI Taxonomy" id="392734"/>
    <lineage>
        <taxon>Bacteria</taxon>
        <taxon>Pseudomonadati</taxon>
        <taxon>Acidobacteriota</taxon>
        <taxon>Terriglobia</taxon>
        <taxon>Terriglobales</taxon>
        <taxon>Acidobacteriaceae</taxon>
        <taxon>Terriglobus</taxon>
    </lineage>
</organism>
<dbReference type="UniPathway" id="UPA00242"/>
<proteinExistence type="inferred from homology"/>